<dbReference type="SFLD" id="SFLDG00301">
    <property type="entry name" value="RuBisCO-like_proteins"/>
    <property type="match status" value="1"/>
</dbReference>
<dbReference type="SFLD" id="SFLDS00014">
    <property type="entry name" value="RuBisCO"/>
    <property type="match status" value="1"/>
</dbReference>
<dbReference type="InterPro" id="IPR017443">
    <property type="entry name" value="RuBisCO_lsu_fd_N"/>
</dbReference>
<name>R7ZRC1_9BACT</name>
<dbReference type="CDD" id="cd08207">
    <property type="entry name" value="RLP_NonPhot"/>
    <property type="match status" value="1"/>
</dbReference>
<dbReference type="AlphaFoldDB" id="R7ZRC1"/>
<dbReference type="SUPFAM" id="SSF51649">
    <property type="entry name" value="RuBisCo, C-terminal domain"/>
    <property type="match status" value="1"/>
</dbReference>
<evidence type="ECO:0000313" key="7">
    <source>
        <dbReference type="EMBL" id="EON76670.1"/>
    </source>
</evidence>
<dbReference type="GO" id="GO:0015977">
    <property type="term" value="P:carbon fixation"/>
    <property type="evidence" value="ECO:0007669"/>
    <property type="project" value="InterPro"/>
</dbReference>
<proteinExistence type="inferred from homology"/>
<gene>
    <name evidence="7" type="ORF">ADIS_3120</name>
</gene>
<keyword evidence="3" id="KW-0460">Magnesium</keyword>
<evidence type="ECO:0000256" key="3">
    <source>
        <dbReference type="ARBA" id="ARBA00022842"/>
    </source>
</evidence>
<dbReference type="Pfam" id="PF02788">
    <property type="entry name" value="RuBisCO_large_N"/>
    <property type="match status" value="1"/>
</dbReference>
<reference evidence="7 8" key="1">
    <citation type="submission" date="2013-02" db="EMBL/GenBank/DDBJ databases">
        <title>A novel strain isolated from Lonar lake, Maharashtra, India.</title>
        <authorList>
            <person name="Singh A."/>
        </authorList>
    </citation>
    <scope>NUCLEOTIDE SEQUENCE [LARGE SCALE GENOMIC DNA]</scope>
    <source>
        <strain evidence="7 8">AK24</strain>
    </source>
</reference>
<dbReference type="InterPro" id="IPR020878">
    <property type="entry name" value="RuBisCo_large_chain_AS"/>
</dbReference>
<dbReference type="GO" id="GO:0000287">
    <property type="term" value="F:magnesium ion binding"/>
    <property type="evidence" value="ECO:0007669"/>
    <property type="project" value="InterPro"/>
</dbReference>
<comment type="caution">
    <text evidence="7">The sequence shown here is derived from an EMBL/GenBank/DDBJ whole genome shotgun (WGS) entry which is preliminary data.</text>
</comment>
<dbReference type="Gene3D" id="3.20.20.110">
    <property type="entry name" value="Ribulose bisphosphate carboxylase, large subunit, C-terminal domain"/>
    <property type="match status" value="1"/>
</dbReference>
<dbReference type="PATRIC" id="fig|1288963.3.peg.3114"/>
<sequence>MSERFSASYLIETSQSLEKAVQTMAGEQSTGTFVKIPGETGELMEKYAAKIEELEELETVDQPALPHAKKGTPIRRARVKLSWPVENIGPNLPNLMATVAGNLFELAPFSGLKLLDIRLPDSFESVYPGPGFGIGGTYKKIGISDRPIIGTIIKPSVGLDAALTAKQVSTLIDAGLDFIKDDELMGDPTYNRFTERVDACMKVINNYADKHGKKPMYAFNLSGTMDEMKKRHDYLLEKGGTCIMINLIWVGLSGIQEMAGHTQLPIHGHRNGWGIFQRHPLLGIEYPAMAKMWRLAGVDHLHCNGIRNKFCETDDSVFASIKDCLTPIWSDQDRAMPVLSSGQWAGQAFDTYKGIQSTTLMYLAGGGIMGHPGGIAAGVESLRYAWQAAMEGLDEQAARERYKVVDEAFEFFG</sequence>
<feature type="domain" description="Ribulose bisphosphate carboxylase large subunit ferrodoxin-like N-terminal" evidence="6">
    <location>
        <begin position="14"/>
        <end position="122"/>
    </location>
</feature>
<dbReference type="SUPFAM" id="SSF54966">
    <property type="entry name" value="RuBisCO, large subunit, small (N-terminal) domain"/>
    <property type="match status" value="1"/>
</dbReference>
<dbReference type="InterPro" id="IPR036422">
    <property type="entry name" value="RuBisCO_lsu_N_sf"/>
</dbReference>
<protein>
    <submittedName>
        <fullName evidence="7">Putative ribulose-1,5-bisphosphate carboxylase, Type III</fullName>
    </submittedName>
</protein>
<dbReference type="PANTHER" id="PTHR42704">
    <property type="entry name" value="RIBULOSE BISPHOSPHATE CARBOXYLASE"/>
    <property type="match status" value="1"/>
</dbReference>
<dbReference type="EMBL" id="AQHR01000085">
    <property type="protein sequence ID" value="EON76670.1"/>
    <property type="molecule type" value="Genomic_DNA"/>
</dbReference>
<comment type="cofactor">
    <cofactor evidence="1">
        <name>Mg(2+)</name>
        <dbReference type="ChEBI" id="CHEBI:18420"/>
    </cofactor>
</comment>
<dbReference type="STRING" id="1232681.ADIS_3120"/>
<evidence type="ECO:0000256" key="1">
    <source>
        <dbReference type="ARBA" id="ARBA00001946"/>
    </source>
</evidence>
<dbReference type="RefSeq" id="WP_010855254.1">
    <property type="nucleotide sequence ID" value="NZ_AQHR01000085.1"/>
</dbReference>
<keyword evidence="8" id="KW-1185">Reference proteome</keyword>
<dbReference type="Pfam" id="PF00016">
    <property type="entry name" value="RuBisCO_large"/>
    <property type="match status" value="1"/>
</dbReference>
<dbReference type="GO" id="GO:0016984">
    <property type="term" value="F:ribulose-bisphosphate carboxylase activity"/>
    <property type="evidence" value="ECO:0007669"/>
    <property type="project" value="InterPro"/>
</dbReference>
<accession>R7ZRC1</accession>
<dbReference type="InterPro" id="IPR000685">
    <property type="entry name" value="RuBisCO_lsu_C"/>
</dbReference>
<dbReference type="PANTHER" id="PTHR42704:SF17">
    <property type="entry name" value="RIBULOSE BISPHOSPHATE CARBOXYLASE LARGE CHAIN"/>
    <property type="match status" value="1"/>
</dbReference>
<dbReference type="OrthoDB" id="9770811at2"/>
<evidence type="ECO:0000259" key="5">
    <source>
        <dbReference type="Pfam" id="PF00016"/>
    </source>
</evidence>
<feature type="domain" description="Ribulose bisphosphate carboxylase large subunit C-terminal" evidence="5">
    <location>
        <begin position="134"/>
        <end position="412"/>
    </location>
</feature>
<evidence type="ECO:0000256" key="2">
    <source>
        <dbReference type="ARBA" id="ARBA00022723"/>
    </source>
</evidence>
<dbReference type="InterPro" id="IPR036376">
    <property type="entry name" value="RuBisCO_lsu_C_sf"/>
</dbReference>
<evidence type="ECO:0000259" key="6">
    <source>
        <dbReference type="Pfam" id="PF02788"/>
    </source>
</evidence>
<dbReference type="Proteomes" id="UP000013909">
    <property type="component" value="Unassembled WGS sequence"/>
</dbReference>
<organism evidence="7 8">
    <name type="scientific">Lunatimonas lonarensis</name>
    <dbReference type="NCBI Taxonomy" id="1232681"/>
    <lineage>
        <taxon>Bacteria</taxon>
        <taxon>Pseudomonadati</taxon>
        <taxon>Bacteroidota</taxon>
        <taxon>Cytophagia</taxon>
        <taxon>Cytophagales</taxon>
        <taxon>Cyclobacteriaceae</taxon>
    </lineage>
</organism>
<dbReference type="PROSITE" id="PS00157">
    <property type="entry name" value="RUBISCO_LARGE"/>
    <property type="match status" value="1"/>
</dbReference>
<evidence type="ECO:0000313" key="8">
    <source>
        <dbReference type="Proteomes" id="UP000013909"/>
    </source>
</evidence>
<dbReference type="Gene3D" id="3.30.70.150">
    <property type="entry name" value="RuBisCO large subunit, N-terminal domain"/>
    <property type="match status" value="1"/>
</dbReference>
<evidence type="ECO:0000256" key="4">
    <source>
        <dbReference type="RuleBase" id="RU003834"/>
    </source>
</evidence>
<comment type="similarity">
    <text evidence="4">Belongs to the RuBisCO large chain family.</text>
</comment>
<dbReference type="InterPro" id="IPR033966">
    <property type="entry name" value="RuBisCO"/>
</dbReference>
<keyword evidence="2" id="KW-0479">Metal-binding</keyword>